<sequence>MPLVRIDLVRGRRPDEVRAVADATHRALVEVLGIPERDRFQIVTEHEGDHVVALDAGLGFTRTDRLVMIQIFTQKGRTTQVKQRLFRAVAQRLGTLGIGGEDVFVSVVENGPQDWSFGFGRAQYTEGALPVPGR</sequence>
<dbReference type="SUPFAM" id="SSF55331">
    <property type="entry name" value="Tautomerase/MIF"/>
    <property type="match status" value="1"/>
</dbReference>
<dbReference type="RefSeq" id="WP_016467632.1">
    <property type="nucleotide sequence ID" value="NZ_BBQG01000011.1"/>
</dbReference>
<dbReference type="EMBL" id="RCIY01000009">
    <property type="protein sequence ID" value="TGG88529.1"/>
    <property type="molecule type" value="Genomic_DNA"/>
</dbReference>
<name>A0A6C1C162_9ACTN</name>
<dbReference type="GeneID" id="75185032"/>
<dbReference type="Gene3D" id="3.30.429.10">
    <property type="entry name" value="Macrophage Migration Inhibitory Factor"/>
    <property type="match status" value="1"/>
</dbReference>
<dbReference type="PANTHER" id="PTHR38460">
    <property type="entry name" value="TAUTOMERASE YOLI-RELATED"/>
    <property type="match status" value="1"/>
</dbReference>
<dbReference type="InterPro" id="IPR014347">
    <property type="entry name" value="Tautomerase/MIF_sf"/>
</dbReference>
<reference evidence="1 2" key="1">
    <citation type="submission" date="2018-10" db="EMBL/GenBank/DDBJ databases">
        <title>Isolation of pseudouridimycin from Streptomyces albus DSM 40763.</title>
        <authorList>
            <person name="Rosenqvist P."/>
            <person name="Metsae-Ketelae M."/>
            <person name="Virta P."/>
        </authorList>
    </citation>
    <scope>NUCLEOTIDE SEQUENCE [LARGE SCALE GENOMIC DNA]</scope>
    <source>
        <strain evidence="1 2">DSM 40763</strain>
    </source>
</reference>
<dbReference type="Pfam" id="PF14552">
    <property type="entry name" value="Tautomerase_2"/>
    <property type="match status" value="1"/>
</dbReference>
<proteinExistence type="predicted"/>
<organism evidence="1 2">
    <name type="scientific">Streptomyces albus</name>
    <dbReference type="NCBI Taxonomy" id="1888"/>
    <lineage>
        <taxon>Bacteria</taxon>
        <taxon>Bacillati</taxon>
        <taxon>Actinomycetota</taxon>
        <taxon>Actinomycetes</taxon>
        <taxon>Kitasatosporales</taxon>
        <taxon>Streptomycetaceae</taxon>
        <taxon>Streptomyces</taxon>
    </lineage>
</organism>
<dbReference type="Proteomes" id="UP000298111">
    <property type="component" value="Unassembled WGS sequence"/>
</dbReference>
<comment type="caution">
    <text evidence="1">The sequence shown here is derived from an EMBL/GenBank/DDBJ whole genome shotgun (WGS) entry which is preliminary data.</text>
</comment>
<evidence type="ECO:0000313" key="1">
    <source>
        <dbReference type="EMBL" id="TGG88529.1"/>
    </source>
</evidence>
<evidence type="ECO:0000313" key="2">
    <source>
        <dbReference type="Proteomes" id="UP000298111"/>
    </source>
</evidence>
<dbReference type="PANTHER" id="PTHR38460:SF1">
    <property type="entry name" value="TAUTOMERASE YOLI-RELATED"/>
    <property type="match status" value="1"/>
</dbReference>
<dbReference type="AlphaFoldDB" id="A0A6C1C162"/>
<accession>A0A6C1C162</accession>
<dbReference type="InterPro" id="IPR037479">
    <property type="entry name" value="Tauto_MSAD"/>
</dbReference>
<protein>
    <submittedName>
        <fullName evidence="1">Tautomerase family protein</fullName>
    </submittedName>
</protein>
<gene>
    <name evidence="1" type="ORF">D8771_03395</name>
</gene>